<dbReference type="SMART" id="SM00421">
    <property type="entry name" value="HTH_LUXR"/>
    <property type="match status" value="1"/>
</dbReference>
<keyword evidence="3" id="KW-1185">Reference proteome</keyword>
<proteinExistence type="predicted"/>
<dbReference type="EMBL" id="AUND01000038">
    <property type="protein sequence ID" value="KEO51505.1"/>
    <property type="molecule type" value="Genomic_DNA"/>
</dbReference>
<dbReference type="AlphaFoldDB" id="A0A074J6G4"/>
<accession>A0A074J6G4</accession>
<dbReference type="Proteomes" id="UP000027432">
    <property type="component" value="Unassembled WGS sequence"/>
</dbReference>
<dbReference type="GO" id="GO:0006355">
    <property type="term" value="P:regulation of DNA-templated transcription"/>
    <property type="evidence" value="ECO:0007669"/>
    <property type="project" value="InterPro"/>
</dbReference>
<sequence length="285" mass="31215">MVGAMKDYVMDRGGDPGQQRAIEAGMIGAVAQWCECLHGTNPLRSALRILTDSIGAEAIVLSRYARAGETPTRVLVHDRARSGCRIPLQQSFAELLLDGYLDKAKPGSTWYGSMRDEELPAAAAMLLARRQLNELVVIPLEVSDRAIDTIELHFTDKLRHYQQAVLTILADTLSRTWSNRARGLFTEALLKSAAAQAAPAVGSPILSADNPARLSRAEYRVCLLLSHGQSPDQMRGELGISESTLRTHLSNLYAKTGARNLAELTFQLVSDLPFELTRRHAGRLA</sequence>
<dbReference type="Gene3D" id="1.10.10.10">
    <property type="entry name" value="Winged helix-like DNA-binding domain superfamily/Winged helix DNA-binding domain"/>
    <property type="match status" value="1"/>
</dbReference>
<dbReference type="eggNOG" id="COG2197">
    <property type="taxonomic scope" value="Bacteria"/>
</dbReference>
<dbReference type="GO" id="GO:0003677">
    <property type="term" value="F:DNA binding"/>
    <property type="evidence" value="ECO:0007669"/>
    <property type="project" value="InterPro"/>
</dbReference>
<evidence type="ECO:0000313" key="2">
    <source>
        <dbReference type="EMBL" id="KEO51505.1"/>
    </source>
</evidence>
<dbReference type="PRINTS" id="PR00038">
    <property type="entry name" value="HTHLUXR"/>
</dbReference>
<gene>
    <name evidence="2" type="ORF">TP2_11465</name>
</gene>
<evidence type="ECO:0000313" key="3">
    <source>
        <dbReference type="Proteomes" id="UP000027432"/>
    </source>
</evidence>
<dbReference type="InterPro" id="IPR016032">
    <property type="entry name" value="Sig_transdc_resp-reg_C-effctor"/>
</dbReference>
<dbReference type="Pfam" id="PF00196">
    <property type="entry name" value="GerE"/>
    <property type="match status" value="1"/>
</dbReference>
<name>A0A074J6G4_9RHOB</name>
<organism evidence="2 3">
    <name type="scientific">Thioclava pacifica DSM 10166</name>
    <dbReference type="NCBI Taxonomy" id="1353537"/>
    <lineage>
        <taxon>Bacteria</taxon>
        <taxon>Pseudomonadati</taxon>
        <taxon>Pseudomonadota</taxon>
        <taxon>Alphaproteobacteria</taxon>
        <taxon>Rhodobacterales</taxon>
        <taxon>Paracoccaceae</taxon>
        <taxon>Thioclava</taxon>
    </lineage>
</organism>
<dbReference type="InterPro" id="IPR036388">
    <property type="entry name" value="WH-like_DNA-bd_sf"/>
</dbReference>
<dbReference type="OrthoDB" id="5497412at2"/>
<evidence type="ECO:0000259" key="1">
    <source>
        <dbReference type="SMART" id="SM00421"/>
    </source>
</evidence>
<reference evidence="2 3" key="1">
    <citation type="submission" date="2013-07" db="EMBL/GenBank/DDBJ databases">
        <title>Thioclava pacifica DSM 10166 Genome Sequencing.</title>
        <authorList>
            <person name="Lai Q."/>
            <person name="Shao Z."/>
        </authorList>
    </citation>
    <scope>NUCLEOTIDE SEQUENCE [LARGE SCALE GENOMIC DNA]</scope>
    <source>
        <strain evidence="2 3">DSM 10166</strain>
    </source>
</reference>
<protein>
    <recommendedName>
        <fullName evidence="1">HTH luxR-type domain-containing protein</fullName>
    </recommendedName>
</protein>
<comment type="caution">
    <text evidence="2">The sequence shown here is derived from an EMBL/GenBank/DDBJ whole genome shotgun (WGS) entry which is preliminary data.</text>
</comment>
<dbReference type="SUPFAM" id="SSF46894">
    <property type="entry name" value="C-terminal effector domain of the bipartite response regulators"/>
    <property type="match status" value="1"/>
</dbReference>
<dbReference type="STRING" id="1353537.TP2_11465"/>
<dbReference type="InterPro" id="IPR000792">
    <property type="entry name" value="Tscrpt_reg_LuxR_C"/>
</dbReference>
<feature type="domain" description="HTH luxR-type" evidence="1">
    <location>
        <begin position="211"/>
        <end position="268"/>
    </location>
</feature>